<gene>
    <name evidence="3" type="ORF">PCOR1329_LOCUS14087</name>
</gene>
<sequence>MMRQPQRRANWGFSTTAQPGLNGRAIGYPRETLGGCAAVNGMIAQMGQPDDYDYWGDLLGDESWGRWDAMRPHFDRLMDYQAGERVGPDGRARGSGGPQTVSRQRLSWDVLDRFADACVAAGIPRRTSTTPLRRAWATSRSRSGGASGSPRTAPSCVPSADRT</sequence>
<evidence type="ECO:0000313" key="4">
    <source>
        <dbReference type="Proteomes" id="UP001189429"/>
    </source>
</evidence>
<name>A0ABN9QSI6_9DINO</name>
<evidence type="ECO:0000256" key="1">
    <source>
        <dbReference type="ARBA" id="ARBA00010790"/>
    </source>
</evidence>
<dbReference type="InterPro" id="IPR036188">
    <property type="entry name" value="FAD/NAD-bd_sf"/>
</dbReference>
<evidence type="ECO:0000256" key="2">
    <source>
        <dbReference type="SAM" id="MobiDB-lite"/>
    </source>
</evidence>
<dbReference type="PANTHER" id="PTHR11552:SF147">
    <property type="entry name" value="CHOLINE DEHYDROGENASE, MITOCHONDRIAL"/>
    <property type="match status" value="1"/>
</dbReference>
<dbReference type="InterPro" id="IPR012132">
    <property type="entry name" value="GMC_OxRdtase"/>
</dbReference>
<keyword evidence="4" id="KW-1185">Reference proteome</keyword>
<dbReference type="SUPFAM" id="SSF51905">
    <property type="entry name" value="FAD/NAD(P)-binding domain"/>
    <property type="match status" value="1"/>
</dbReference>
<comment type="similarity">
    <text evidence="1">Belongs to the GMC oxidoreductase family.</text>
</comment>
<dbReference type="Gene3D" id="3.50.50.60">
    <property type="entry name" value="FAD/NAD(P)-binding domain"/>
    <property type="match status" value="1"/>
</dbReference>
<dbReference type="EMBL" id="CAUYUJ010004192">
    <property type="protein sequence ID" value="CAK0808507.1"/>
    <property type="molecule type" value="Genomic_DNA"/>
</dbReference>
<protein>
    <recommendedName>
        <fullName evidence="5">Glucose-methanol-choline oxidoreductase N-terminal domain-containing protein</fullName>
    </recommendedName>
</protein>
<organism evidence="3 4">
    <name type="scientific">Prorocentrum cordatum</name>
    <dbReference type="NCBI Taxonomy" id="2364126"/>
    <lineage>
        <taxon>Eukaryota</taxon>
        <taxon>Sar</taxon>
        <taxon>Alveolata</taxon>
        <taxon>Dinophyceae</taxon>
        <taxon>Prorocentrales</taxon>
        <taxon>Prorocentraceae</taxon>
        <taxon>Prorocentrum</taxon>
    </lineage>
</organism>
<feature type="region of interest" description="Disordered" evidence="2">
    <location>
        <begin position="129"/>
        <end position="163"/>
    </location>
</feature>
<dbReference type="PANTHER" id="PTHR11552">
    <property type="entry name" value="GLUCOSE-METHANOL-CHOLINE GMC OXIDOREDUCTASE"/>
    <property type="match status" value="1"/>
</dbReference>
<evidence type="ECO:0000313" key="3">
    <source>
        <dbReference type="EMBL" id="CAK0808507.1"/>
    </source>
</evidence>
<reference evidence="3" key="1">
    <citation type="submission" date="2023-10" db="EMBL/GenBank/DDBJ databases">
        <authorList>
            <person name="Chen Y."/>
            <person name="Shah S."/>
            <person name="Dougan E. K."/>
            <person name="Thang M."/>
            <person name="Chan C."/>
        </authorList>
    </citation>
    <scope>NUCLEOTIDE SEQUENCE [LARGE SCALE GENOMIC DNA]</scope>
</reference>
<feature type="compositionally biased region" description="Low complexity" evidence="2">
    <location>
        <begin position="137"/>
        <end position="155"/>
    </location>
</feature>
<proteinExistence type="inferred from homology"/>
<evidence type="ECO:0008006" key="5">
    <source>
        <dbReference type="Google" id="ProtNLM"/>
    </source>
</evidence>
<accession>A0ABN9QSI6</accession>
<dbReference type="Proteomes" id="UP001189429">
    <property type="component" value="Unassembled WGS sequence"/>
</dbReference>
<comment type="caution">
    <text evidence="3">The sequence shown here is derived from an EMBL/GenBank/DDBJ whole genome shotgun (WGS) entry which is preliminary data.</text>
</comment>